<dbReference type="GO" id="GO:0005886">
    <property type="term" value="C:plasma membrane"/>
    <property type="evidence" value="ECO:0007669"/>
    <property type="project" value="UniProtKB-SubCell"/>
</dbReference>
<dbReference type="PANTHER" id="PTHR30558:SF7">
    <property type="entry name" value="TOL-PAL SYSTEM PROTEIN TOLR"/>
    <property type="match status" value="1"/>
</dbReference>
<dbReference type="GO" id="GO:0022857">
    <property type="term" value="F:transmembrane transporter activity"/>
    <property type="evidence" value="ECO:0007669"/>
    <property type="project" value="InterPro"/>
</dbReference>
<keyword evidence="3" id="KW-1003">Cell membrane</keyword>
<organism evidence="9 10">
    <name type="scientific">Biostraticola tofi</name>
    <dbReference type="NCBI Taxonomy" id="466109"/>
    <lineage>
        <taxon>Bacteria</taxon>
        <taxon>Pseudomonadati</taxon>
        <taxon>Pseudomonadota</taxon>
        <taxon>Gammaproteobacteria</taxon>
        <taxon>Enterobacterales</taxon>
        <taxon>Bruguierivoracaceae</taxon>
        <taxon>Biostraticola</taxon>
    </lineage>
</organism>
<comment type="subcellular location">
    <subcellularLocation>
        <location evidence="1">Cell membrane</location>
        <topology evidence="1">Single-pass membrane protein</topology>
    </subcellularLocation>
    <subcellularLocation>
        <location evidence="7">Cell membrane</location>
        <topology evidence="7">Single-pass type II membrane protein</topology>
    </subcellularLocation>
</comment>
<keyword evidence="7" id="KW-0813">Transport</keyword>
<dbReference type="Gene3D" id="3.30.420.270">
    <property type="match status" value="1"/>
</dbReference>
<evidence type="ECO:0000256" key="5">
    <source>
        <dbReference type="ARBA" id="ARBA00022989"/>
    </source>
</evidence>
<comment type="caution">
    <text evidence="9">The sequence shown here is derived from an EMBL/GenBank/DDBJ whole genome shotgun (WGS) entry which is preliminary data.</text>
</comment>
<dbReference type="EMBL" id="SMCR01000009">
    <property type="protein sequence ID" value="TCV93519.1"/>
    <property type="molecule type" value="Genomic_DNA"/>
</dbReference>
<keyword evidence="5 8" id="KW-1133">Transmembrane helix</keyword>
<dbReference type="Pfam" id="PF02472">
    <property type="entry name" value="ExbD"/>
    <property type="match status" value="1"/>
</dbReference>
<dbReference type="PANTHER" id="PTHR30558">
    <property type="entry name" value="EXBD MEMBRANE COMPONENT OF PMF-DRIVEN MACROMOLECULE IMPORT SYSTEM"/>
    <property type="match status" value="1"/>
</dbReference>
<evidence type="ECO:0000256" key="8">
    <source>
        <dbReference type="SAM" id="Phobius"/>
    </source>
</evidence>
<keyword evidence="4 7" id="KW-0812">Transmembrane</keyword>
<feature type="transmembrane region" description="Helical" evidence="8">
    <location>
        <begin position="20"/>
        <end position="43"/>
    </location>
</feature>
<dbReference type="InterPro" id="IPR003400">
    <property type="entry name" value="ExbD"/>
</dbReference>
<proteinExistence type="inferred from homology"/>
<reference evidence="9 10" key="1">
    <citation type="submission" date="2019-03" db="EMBL/GenBank/DDBJ databases">
        <title>Genomic Encyclopedia of Type Strains, Phase IV (KMG-IV): sequencing the most valuable type-strain genomes for metagenomic binning, comparative biology and taxonomic classification.</title>
        <authorList>
            <person name="Goeker M."/>
        </authorList>
    </citation>
    <scope>NUCLEOTIDE SEQUENCE [LARGE SCALE GENOMIC DNA]</scope>
    <source>
        <strain evidence="9 10">DSM 19580</strain>
    </source>
</reference>
<evidence type="ECO:0000313" key="10">
    <source>
        <dbReference type="Proteomes" id="UP000295719"/>
    </source>
</evidence>
<keyword evidence="7" id="KW-0653">Protein transport</keyword>
<gene>
    <name evidence="9" type="ORF">EDC52_10975</name>
</gene>
<dbReference type="GO" id="GO:0015031">
    <property type="term" value="P:protein transport"/>
    <property type="evidence" value="ECO:0007669"/>
    <property type="project" value="UniProtKB-KW"/>
</dbReference>
<evidence type="ECO:0000256" key="1">
    <source>
        <dbReference type="ARBA" id="ARBA00004162"/>
    </source>
</evidence>
<evidence type="ECO:0000256" key="2">
    <source>
        <dbReference type="ARBA" id="ARBA00005811"/>
    </source>
</evidence>
<name>A0A4V2W3V6_9GAMM</name>
<evidence type="ECO:0000256" key="7">
    <source>
        <dbReference type="RuleBase" id="RU003879"/>
    </source>
</evidence>
<protein>
    <submittedName>
        <fullName evidence="9">Biopolymer transport protein ExbD</fullName>
    </submittedName>
</protein>
<evidence type="ECO:0000256" key="6">
    <source>
        <dbReference type="ARBA" id="ARBA00023136"/>
    </source>
</evidence>
<accession>A0A4V2W3V6</accession>
<evidence type="ECO:0000313" key="9">
    <source>
        <dbReference type="EMBL" id="TCV93519.1"/>
    </source>
</evidence>
<dbReference type="Proteomes" id="UP000295719">
    <property type="component" value="Unassembled WGS sequence"/>
</dbReference>
<sequence>MSMLGSSQFEADEDPLVNDINMTPFIDVMLVLLIVFMITLPVINHAVKVNLPKANASAVDKHVKAIDISIMADGSIAWDKQPLDDMAFKGRLEEAAKLPQAPHLRIYADKATEYGRVSFVMTSAQGVGLSKFDFVVDKTGS</sequence>
<comment type="similarity">
    <text evidence="2 7">Belongs to the ExbD/TolR family.</text>
</comment>
<keyword evidence="6 8" id="KW-0472">Membrane</keyword>
<evidence type="ECO:0000256" key="3">
    <source>
        <dbReference type="ARBA" id="ARBA00022475"/>
    </source>
</evidence>
<keyword evidence="10" id="KW-1185">Reference proteome</keyword>
<dbReference type="RefSeq" id="WP_131866716.1">
    <property type="nucleotide sequence ID" value="NZ_SMCR01000009.1"/>
</dbReference>
<dbReference type="AlphaFoldDB" id="A0A4V2W3V6"/>
<dbReference type="OrthoDB" id="9798629at2"/>
<evidence type="ECO:0000256" key="4">
    <source>
        <dbReference type="ARBA" id="ARBA00022692"/>
    </source>
</evidence>